<dbReference type="KEGG" id="pgin:FRZ67_09655"/>
<dbReference type="Pfam" id="PF14125">
    <property type="entry name" value="DUF4292"/>
    <property type="match status" value="1"/>
</dbReference>
<organism evidence="1 2">
    <name type="scientific">Panacibacter ginsenosidivorans</name>
    <dbReference type="NCBI Taxonomy" id="1813871"/>
    <lineage>
        <taxon>Bacteria</taxon>
        <taxon>Pseudomonadati</taxon>
        <taxon>Bacteroidota</taxon>
        <taxon>Chitinophagia</taxon>
        <taxon>Chitinophagales</taxon>
        <taxon>Chitinophagaceae</taxon>
        <taxon>Panacibacter</taxon>
    </lineage>
</organism>
<sequence>MKKYLFYAIALMAMVVGCRPAKKVQRIEQSISKKDTAVTVIVTPAVDSFSIVKNIVDSINKRRIDFATFSAKIKVDYEGKDGGDQATAYVRIQKDSIIWLSLTGALGIEGYRLMISKDSFRLMNKLQKTIQYRSIAYLQEITEVPFDFYSLQDVIIGNPVFIDSNIVSYKNTEKGLLVLMIGNVFKNLLTLENIDYRIMHSKLDDVNTLRNRTCDITYDAYEKSNNFYFSTKRRISVAEKSKLDINVEFKQYNFNKPQDYPFNIPKNYKHG</sequence>
<protein>
    <submittedName>
        <fullName evidence="1">DUF4292 domain-containing protein</fullName>
    </submittedName>
</protein>
<name>A0A5B8V8Q1_9BACT</name>
<dbReference type="RefSeq" id="WP_147189352.1">
    <property type="nucleotide sequence ID" value="NZ_CP042435.1"/>
</dbReference>
<dbReference type="Gene3D" id="2.50.20.10">
    <property type="entry name" value="Lipoprotein localisation LolA/LolB/LppX"/>
    <property type="match status" value="1"/>
</dbReference>
<dbReference type="PROSITE" id="PS51257">
    <property type="entry name" value="PROKAR_LIPOPROTEIN"/>
    <property type="match status" value="1"/>
</dbReference>
<dbReference type="InterPro" id="IPR025634">
    <property type="entry name" value="DUF4292"/>
</dbReference>
<gene>
    <name evidence="1" type="ORF">FRZ67_09655</name>
</gene>
<reference evidence="1 2" key="1">
    <citation type="journal article" date="2016" name="Int. J. Syst. Evol. Microbiol.">
        <title>Panacibacter ginsenosidivorans gen. nov., sp. nov., with ginsenoside converting activity isolated from soil of a ginseng field.</title>
        <authorList>
            <person name="Siddiqi M.Z."/>
            <person name="Muhammad Shafi S."/>
            <person name="Choi K.D."/>
            <person name="Im W.T."/>
        </authorList>
    </citation>
    <scope>NUCLEOTIDE SEQUENCE [LARGE SCALE GENOMIC DNA]</scope>
    <source>
        <strain evidence="1 2">Gsoil1550</strain>
    </source>
</reference>
<keyword evidence="2" id="KW-1185">Reference proteome</keyword>
<dbReference type="EMBL" id="CP042435">
    <property type="protein sequence ID" value="QEC67545.1"/>
    <property type="molecule type" value="Genomic_DNA"/>
</dbReference>
<accession>A0A5B8V8Q1</accession>
<dbReference type="OrthoDB" id="849114at2"/>
<dbReference type="AlphaFoldDB" id="A0A5B8V8Q1"/>
<evidence type="ECO:0000313" key="2">
    <source>
        <dbReference type="Proteomes" id="UP000321533"/>
    </source>
</evidence>
<evidence type="ECO:0000313" key="1">
    <source>
        <dbReference type="EMBL" id="QEC67545.1"/>
    </source>
</evidence>
<proteinExistence type="predicted"/>
<dbReference type="Proteomes" id="UP000321533">
    <property type="component" value="Chromosome"/>
</dbReference>